<feature type="transmembrane region" description="Helical" evidence="7">
    <location>
        <begin position="190"/>
        <end position="212"/>
    </location>
</feature>
<comment type="caution">
    <text evidence="9">The sequence shown here is derived from an EMBL/GenBank/DDBJ whole genome shotgun (WGS) entry which is preliminary data.</text>
</comment>
<evidence type="ECO:0000256" key="7">
    <source>
        <dbReference type="SAM" id="Phobius"/>
    </source>
</evidence>
<feature type="transmembrane region" description="Helical" evidence="7">
    <location>
        <begin position="276"/>
        <end position="293"/>
    </location>
</feature>
<reference evidence="9" key="1">
    <citation type="submission" date="2022-03" db="EMBL/GenBank/DDBJ databases">
        <title>Cryobacterium sp. nov. strain ZS14-85, isolated from Antarctic soil.</title>
        <authorList>
            <person name="Li J."/>
            <person name="Niu G."/>
        </authorList>
    </citation>
    <scope>NUCLEOTIDE SEQUENCE</scope>
    <source>
        <strain evidence="9">ZS14-85</strain>
    </source>
</reference>
<dbReference type="InterPro" id="IPR037185">
    <property type="entry name" value="EmrE-like"/>
</dbReference>
<protein>
    <submittedName>
        <fullName evidence="9">EamA family transporter</fullName>
    </submittedName>
</protein>
<feature type="domain" description="EamA" evidence="8">
    <location>
        <begin position="18"/>
        <end position="152"/>
    </location>
</feature>
<evidence type="ECO:0000256" key="3">
    <source>
        <dbReference type="ARBA" id="ARBA00022692"/>
    </source>
</evidence>
<feature type="domain" description="EamA" evidence="8">
    <location>
        <begin position="165"/>
        <end position="292"/>
    </location>
</feature>
<dbReference type="PANTHER" id="PTHR32322">
    <property type="entry name" value="INNER MEMBRANE TRANSPORTER"/>
    <property type="match status" value="1"/>
</dbReference>
<organism evidence="9 10">
    <name type="scientific">Cryobacterium zhongshanensis</name>
    <dbReference type="NCBI Taxonomy" id="2928153"/>
    <lineage>
        <taxon>Bacteria</taxon>
        <taxon>Bacillati</taxon>
        <taxon>Actinomycetota</taxon>
        <taxon>Actinomycetes</taxon>
        <taxon>Micrococcales</taxon>
        <taxon>Microbacteriaceae</taxon>
        <taxon>Cryobacterium</taxon>
    </lineage>
</organism>
<dbReference type="InterPro" id="IPR050638">
    <property type="entry name" value="AA-Vitamin_Transporters"/>
</dbReference>
<comment type="subcellular location">
    <subcellularLocation>
        <location evidence="1">Membrane</location>
        <topology evidence="1">Multi-pass membrane protein</topology>
    </subcellularLocation>
</comment>
<dbReference type="Pfam" id="PF00892">
    <property type="entry name" value="EamA"/>
    <property type="match status" value="2"/>
</dbReference>
<feature type="transmembrane region" description="Helical" evidence="7">
    <location>
        <begin position="20"/>
        <end position="41"/>
    </location>
</feature>
<dbReference type="RefSeq" id="WP_243010525.1">
    <property type="nucleotide sequence ID" value="NZ_JALGAR010000001.1"/>
</dbReference>
<feature type="transmembrane region" description="Helical" evidence="7">
    <location>
        <begin position="161"/>
        <end position="178"/>
    </location>
</feature>
<feature type="transmembrane region" description="Helical" evidence="7">
    <location>
        <begin position="47"/>
        <end position="68"/>
    </location>
</feature>
<dbReference type="SUPFAM" id="SSF103481">
    <property type="entry name" value="Multidrug resistance efflux transporter EmrE"/>
    <property type="match status" value="2"/>
</dbReference>
<feature type="transmembrane region" description="Helical" evidence="7">
    <location>
        <begin position="218"/>
        <end position="240"/>
    </location>
</feature>
<evidence type="ECO:0000259" key="8">
    <source>
        <dbReference type="Pfam" id="PF00892"/>
    </source>
</evidence>
<keyword evidence="5 7" id="KW-0472">Membrane</keyword>
<keyword evidence="3 7" id="KW-0812">Transmembrane</keyword>
<name>A0AA41QSQ2_9MICO</name>
<feature type="transmembrane region" description="Helical" evidence="7">
    <location>
        <begin position="252"/>
        <end position="270"/>
    </location>
</feature>
<evidence type="ECO:0000256" key="2">
    <source>
        <dbReference type="ARBA" id="ARBA00007362"/>
    </source>
</evidence>
<evidence type="ECO:0000256" key="4">
    <source>
        <dbReference type="ARBA" id="ARBA00022989"/>
    </source>
</evidence>
<feature type="transmembrane region" description="Helical" evidence="7">
    <location>
        <begin position="136"/>
        <end position="155"/>
    </location>
</feature>
<evidence type="ECO:0000313" key="10">
    <source>
        <dbReference type="Proteomes" id="UP001165341"/>
    </source>
</evidence>
<dbReference type="AlphaFoldDB" id="A0AA41QSQ2"/>
<comment type="similarity">
    <text evidence="2">Belongs to the EamA transporter family.</text>
</comment>
<dbReference type="GO" id="GO:0016020">
    <property type="term" value="C:membrane"/>
    <property type="evidence" value="ECO:0007669"/>
    <property type="project" value="UniProtKB-SubCell"/>
</dbReference>
<feature type="region of interest" description="Disordered" evidence="6">
    <location>
        <begin position="312"/>
        <end position="340"/>
    </location>
</feature>
<gene>
    <name evidence="9" type="ORF">MQH31_00420</name>
</gene>
<sequence length="357" mass="38063">MTTRSNSSGSRAGALANRGVQAALVSAVLFGAGTPLAKVLLGEVSPWMLAGLLYCGSGIGLGLIRLIRRSPRVRLSRVEWVPLSGAILFGGIFGPVLLMLGLSNMPASGASLLLNAEGVFTAVLAWFVFKENFDRRIALGMLAIVAGAVILSTPGGANFGSAWPSLAILGACLCWGLDNNLTRKIALTDATWLAAIKGSVAGPVNLALAFLLGAQLPAAGNIAAALVVGFFAYGISLVLFIVAMRHVGTARAGAYFSVAPFFGAVLAIILGDAVTWPLVIAGLLMAVGIWLHLTERHEHEHTHEPITHDHWHTHDEHHQHEHAEPVSSGTWHKHEHTHEALTHTHEHYPDMHHRHEH</sequence>
<dbReference type="EMBL" id="JALGAR010000001">
    <property type="protein sequence ID" value="MCI4656278.1"/>
    <property type="molecule type" value="Genomic_DNA"/>
</dbReference>
<evidence type="ECO:0000256" key="5">
    <source>
        <dbReference type="ARBA" id="ARBA00023136"/>
    </source>
</evidence>
<evidence type="ECO:0000256" key="1">
    <source>
        <dbReference type="ARBA" id="ARBA00004141"/>
    </source>
</evidence>
<feature type="compositionally biased region" description="Basic and acidic residues" evidence="6">
    <location>
        <begin position="312"/>
        <end position="324"/>
    </location>
</feature>
<feature type="transmembrane region" description="Helical" evidence="7">
    <location>
        <begin position="80"/>
        <end position="102"/>
    </location>
</feature>
<dbReference type="Gene3D" id="1.10.3730.20">
    <property type="match status" value="1"/>
</dbReference>
<evidence type="ECO:0000256" key="6">
    <source>
        <dbReference type="SAM" id="MobiDB-lite"/>
    </source>
</evidence>
<dbReference type="PANTHER" id="PTHR32322:SF2">
    <property type="entry name" value="EAMA DOMAIN-CONTAINING PROTEIN"/>
    <property type="match status" value="1"/>
</dbReference>
<feature type="transmembrane region" description="Helical" evidence="7">
    <location>
        <begin position="108"/>
        <end position="129"/>
    </location>
</feature>
<dbReference type="Proteomes" id="UP001165341">
    <property type="component" value="Unassembled WGS sequence"/>
</dbReference>
<evidence type="ECO:0000313" key="9">
    <source>
        <dbReference type="EMBL" id="MCI4656278.1"/>
    </source>
</evidence>
<dbReference type="InterPro" id="IPR000620">
    <property type="entry name" value="EamA_dom"/>
</dbReference>
<keyword evidence="10" id="KW-1185">Reference proteome</keyword>
<keyword evidence="4 7" id="KW-1133">Transmembrane helix</keyword>
<proteinExistence type="inferred from homology"/>
<accession>A0AA41QSQ2</accession>